<dbReference type="Proteomes" id="UP001153069">
    <property type="component" value="Unassembled WGS sequence"/>
</dbReference>
<feature type="chain" id="PRO_5040498584" evidence="2">
    <location>
        <begin position="23"/>
        <end position="201"/>
    </location>
</feature>
<dbReference type="AlphaFoldDB" id="A0A9N8E0I0"/>
<comment type="caution">
    <text evidence="3">The sequence shown here is derived from an EMBL/GenBank/DDBJ whole genome shotgun (WGS) entry which is preliminary data.</text>
</comment>
<reference evidence="3" key="1">
    <citation type="submission" date="2020-06" db="EMBL/GenBank/DDBJ databases">
        <authorList>
            <consortium name="Plant Systems Biology data submission"/>
        </authorList>
    </citation>
    <scope>NUCLEOTIDE SEQUENCE</scope>
    <source>
        <strain evidence="3">D6</strain>
    </source>
</reference>
<evidence type="ECO:0000313" key="3">
    <source>
        <dbReference type="EMBL" id="CAB9510256.1"/>
    </source>
</evidence>
<keyword evidence="4" id="KW-1185">Reference proteome</keyword>
<evidence type="ECO:0000256" key="1">
    <source>
        <dbReference type="SAM" id="Phobius"/>
    </source>
</evidence>
<accession>A0A9N8E0I0</accession>
<feature type="transmembrane region" description="Helical" evidence="1">
    <location>
        <begin position="143"/>
        <end position="164"/>
    </location>
</feature>
<protein>
    <submittedName>
        <fullName evidence="3">Uncharacterized protein</fullName>
    </submittedName>
</protein>
<gene>
    <name evidence="3" type="ORF">SEMRO_428_G140840.1</name>
</gene>
<name>A0A9N8E0I0_9STRA</name>
<feature type="transmembrane region" description="Helical" evidence="1">
    <location>
        <begin position="170"/>
        <end position="189"/>
    </location>
</feature>
<organism evidence="3 4">
    <name type="scientific">Seminavis robusta</name>
    <dbReference type="NCBI Taxonomy" id="568900"/>
    <lineage>
        <taxon>Eukaryota</taxon>
        <taxon>Sar</taxon>
        <taxon>Stramenopiles</taxon>
        <taxon>Ochrophyta</taxon>
        <taxon>Bacillariophyta</taxon>
        <taxon>Bacillariophyceae</taxon>
        <taxon>Bacillariophycidae</taxon>
        <taxon>Naviculales</taxon>
        <taxon>Naviculaceae</taxon>
        <taxon>Seminavis</taxon>
    </lineage>
</organism>
<dbReference type="EMBL" id="CAICTM010000427">
    <property type="protein sequence ID" value="CAB9510256.1"/>
    <property type="molecule type" value="Genomic_DNA"/>
</dbReference>
<proteinExistence type="predicted"/>
<keyword evidence="1" id="KW-0472">Membrane</keyword>
<keyword evidence="1" id="KW-1133">Transmembrane helix</keyword>
<sequence length="201" mass="21687">MKIALFICAIAASVATASGAEADTPNIRVRQLHGDEDHEHTNTSALCFSGETTVEVADEGPASNYATPTGPDEEGYDPQFVEFQGSISSGISQQSMTHYLLAPLRLLCLGVAPQLCQNEVLLDQQGSPHYIQFMLDLANHARVHFSATAQAFMMMIFVIGLAPFALTEAMVGPALAPWLLALMGFSIFYKHKQNQAKAKTA</sequence>
<evidence type="ECO:0000256" key="2">
    <source>
        <dbReference type="SAM" id="SignalP"/>
    </source>
</evidence>
<keyword evidence="2" id="KW-0732">Signal</keyword>
<keyword evidence="1" id="KW-0812">Transmembrane</keyword>
<feature type="signal peptide" evidence="2">
    <location>
        <begin position="1"/>
        <end position="22"/>
    </location>
</feature>
<evidence type="ECO:0000313" key="4">
    <source>
        <dbReference type="Proteomes" id="UP001153069"/>
    </source>
</evidence>